<keyword evidence="3" id="KW-1185">Reference proteome</keyword>
<accession>A0A4V3AAB6</accession>
<evidence type="ECO:0000313" key="2">
    <source>
        <dbReference type="EMBL" id="TDH62495.1"/>
    </source>
</evidence>
<feature type="region of interest" description="Disordered" evidence="1">
    <location>
        <begin position="1"/>
        <end position="91"/>
    </location>
</feature>
<feature type="compositionally biased region" description="Basic and acidic residues" evidence="1">
    <location>
        <begin position="43"/>
        <end position="57"/>
    </location>
</feature>
<name>A0A4V3AAB6_9PROT</name>
<sequence>MAQPPQQGREPAEPTHDPSDPGYHDPGDAVPEGIPGPGSAVGDDARDIESRPDRDPGDAVPEGVAPAEPVPLTERDRQVKRQLEELPKRGG</sequence>
<protein>
    <submittedName>
        <fullName evidence="2">Uncharacterized protein</fullName>
    </submittedName>
</protein>
<gene>
    <name evidence="2" type="ORF">E2C06_11540</name>
</gene>
<dbReference type="Proteomes" id="UP000295096">
    <property type="component" value="Unassembled WGS sequence"/>
</dbReference>
<dbReference type="EMBL" id="SMSJ01000011">
    <property type="protein sequence ID" value="TDH62495.1"/>
    <property type="molecule type" value="Genomic_DNA"/>
</dbReference>
<organism evidence="2 3">
    <name type="scientific">Dankookia rubra</name>
    <dbReference type="NCBI Taxonomy" id="1442381"/>
    <lineage>
        <taxon>Bacteria</taxon>
        <taxon>Pseudomonadati</taxon>
        <taxon>Pseudomonadota</taxon>
        <taxon>Alphaproteobacteria</taxon>
        <taxon>Acetobacterales</taxon>
        <taxon>Roseomonadaceae</taxon>
        <taxon>Dankookia</taxon>
    </lineage>
</organism>
<dbReference type="RefSeq" id="WP_133288758.1">
    <property type="nucleotide sequence ID" value="NZ_SMSJ01000011.1"/>
</dbReference>
<proteinExistence type="predicted"/>
<feature type="compositionally biased region" description="Low complexity" evidence="1">
    <location>
        <begin position="59"/>
        <end position="71"/>
    </location>
</feature>
<reference evidence="2 3" key="1">
    <citation type="journal article" date="2016" name="J. Microbiol.">
        <title>Dankookia rubra gen. nov., sp. nov., an alphaproteobacterium isolated from sediment of a shallow stream.</title>
        <authorList>
            <person name="Kim W.H."/>
            <person name="Kim D.H."/>
            <person name="Kang K."/>
            <person name="Ahn T.Y."/>
        </authorList>
    </citation>
    <scope>NUCLEOTIDE SEQUENCE [LARGE SCALE GENOMIC DNA]</scope>
    <source>
        <strain evidence="2 3">JCM30602</strain>
    </source>
</reference>
<feature type="compositionally biased region" description="Basic and acidic residues" evidence="1">
    <location>
        <begin position="73"/>
        <end position="91"/>
    </location>
</feature>
<evidence type="ECO:0000256" key="1">
    <source>
        <dbReference type="SAM" id="MobiDB-lite"/>
    </source>
</evidence>
<feature type="compositionally biased region" description="Basic and acidic residues" evidence="1">
    <location>
        <begin position="10"/>
        <end position="27"/>
    </location>
</feature>
<evidence type="ECO:0000313" key="3">
    <source>
        <dbReference type="Proteomes" id="UP000295096"/>
    </source>
</evidence>
<comment type="caution">
    <text evidence="2">The sequence shown here is derived from an EMBL/GenBank/DDBJ whole genome shotgun (WGS) entry which is preliminary data.</text>
</comment>
<dbReference type="AlphaFoldDB" id="A0A4V3AAB6"/>